<dbReference type="Gene3D" id="2.60.40.10">
    <property type="entry name" value="Immunoglobulins"/>
    <property type="match status" value="3"/>
</dbReference>
<dbReference type="Pfam" id="PF00041">
    <property type="entry name" value="fn3"/>
    <property type="match status" value="1"/>
</dbReference>
<keyword evidence="4 11" id="KW-0732">Signal</keyword>
<proteinExistence type="inferred from homology"/>
<comment type="subcellular location">
    <subcellularLocation>
        <location evidence="1">Membrane</location>
        <topology evidence="1">Single-pass type I membrane protein</topology>
    </subcellularLocation>
</comment>
<dbReference type="Proteomes" id="UP000812440">
    <property type="component" value="Chromosome 4"/>
</dbReference>
<dbReference type="CDD" id="cd00063">
    <property type="entry name" value="FN3"/>
    <property type="match status" value="1"/>
</dbReference>
<reference evidence="13" key="1">
    <citation type="thesis" date="2020" institute="ProQuest LLC" country="789 East Eisenhower Parkway, Ann Arbor, MI, USA">
        <title>Comparative Genomics and Chromosome Evolution.</title>
        <authorList>
            <person name="Mudd A.B."/>
        </authorList>
    </citation>
    <scope>NUCLEOTIDE SEQUENCE</scope>
    <source>
        <strain evidence="13">Female2</strain>
        <tissue evidence="13">Blood</tissue>
    </source>
</reference>
<keyword evidence="9" id="KW-0325">Glycoprotein</keyword>
<evidence type="ECO:0000313" key="13">
    <source>
        <dbReference type="EMBL" id="KAG8437139.1"/>
    </source>
</evidence>
<dbReference type="PANTHER" id="PTHR48423:SF2">
    <property type="entry name" value="INTERLEUKIN-12 RECEPTOR SUBUNIT BETA-2"/>
    <property type="match status" value="1"/>
</dbReference>
<dbReference type="PROSITE" id="PS50853">
    <property type="entry name" value="FN3"/>
    <property type="match status" value="1"/>
</dbReference>
<dbReference type="InterPro" id="IPR036116">
    <property type="entry name" value="FN3_sf"/>
</dbReference>
<evidence type="ECO:0000256" key="7">
    <source>
        <dbReference type="ARBA" id="ARBA00023136"/>
    </source>
</evidence>
<name>A0A8T2IVX6_9PIPI</name>
<organism evidence="13 14">
    <name type="scientific">Hymenochirus boettgeri</name>
    <name type="common">Congo dwarf clawed frog</name>
    <dbReference type="NCBI Taxonomy" id="247094"/>
    <lineage>
        <taxon>Eukaryota</taxon>
        <taxon>Metazoa</taxon>
        <taxon>Chordata</taxon>
        <taxon>Craniata</taxon>
        <taxon>Vertebrata</taxon>
        <taxon>Euteleostomi</taxon>
        <taxon>Amphibia</taxon>
        <taxon>Batrachia</taxon>
        <taxon>Anura</taxon>
        <taxon>Pipoidea</taxon>
        <taxon>Pipidae</taxon>
        <taxon>Pipinae</taxon>
        <taxon>Hymenochirus</taxon>
    </lineage>
</organism>
<dbReference type="AlphaFoldDB" id="A0A8T2IVX6"/>
<comment type="caution">
    <text evidence="13">The sequence shown here is derived from an EMBL/GenBank/DDBJ whole genome shotgun (WGS) entry which is preliminary data.</text>
</comment>
<evidence type="ECO:0000313" key="14">
    <source>
        <dbReference type="Proteomes" id="UP000812440"/>
    </source>
</evidence>
<evidence type="ECO:0000256" key="9">
    <source>
        <dbReference type="ARBA" id="ARBA00023180"/>
    </source>
</evidence>
<protein>
    <recommendedName>
        <fullName evidence="12">Fibronectin type-III domain-containing protein</fullName>
    </recommendedName>
</protein>
<evidence type="ECO:0000259" key="12">
    <source>
        <dbReference type="PROSITE" id="PS50853"/>
    </source>
</evidence>
<feature type="domain" description="Fibronectin type-III" evidence="12">
    <location>
        <begin position="483"/>
        <end position="579"/>
    </location>
</feature>
<evidence type="ECO:0000256" key="8">
    <source>
        <dbReference type="ARBA" id="ARBA00023170"/>
    </source>
</evidence>
<evidence type="ECO:0000256" key="6">
    <source>
        <dbReference type="ARBA" id="ARBA00022989"/>
    </source>
</evidence>
<keyword evidence="6 10" id="KW-1133">Transmembrane helix</keyword>
<evidence type="ECO:0000256" key="11">
    <source>
        <dbReference type="SAM" id="SignalP"/>
    </source>
</evidence>
<keyword evidence="7 10" id="KW-0472">Membrane</keyword>
<dbReference type="InterPro" id="IPR052672">
    <property type="entry name" value="Type1_Cytokine_Rcpt_Type2"/>
</dbReference>
<sequence length="834" mass="93909">MENPSYGWSTALIVLAIRTCQGFIKCSGNVIVKPSAVVPVGTNVSIMCISSVKDCQGAGTISICLNYKCIKPDWMNRTMAGIQLYDIRTAYFIYCSIDCSGVNHAICWKDLEVGFSPESATNLTCSYEENSSIMTCTWDKGRASNIRTEYAAHFKNLQTKECHWVNIPPEYYNVTIPVNRSRDKLFELFIKAKNDLGESVSDVLQILLDDIVVPADPVIKVEDLNLHFKILVNWRNQTFTHLHFCQLAYKSGKSLWTLVTKQAMNKKNALLLSAHLEAQAVKVRCKDEGGQGSWSRWSEPTEFPQKGSQMAPDVHCRNVSGYKIYFKNKRKGKQMIKVCERSQIQCSVLVPKEIIDIFIVAYNTYGESPPRLVTILQDQQGQIDFPAAQNVTVISGQNLPIQVQWNLPKTSATPLHWFLLHLVHPCDGKQKDSWQALPKEQTYFEIEDTTEAGSQVNISLYAVYNSSLSKPCLAYGFSEESEPKAGPNEIEEKAYGEHTIIQWQEISLCERRGFITGYTVHLSEEPNGNTTKYKSTSREFIFRNIKPNTLYKMCLTASTRAGEGPCGKHILLRKDTHLQSYVELLLIIGFGSIVLSFILILMFKKTIRIRIKLFVEYLTPEFLHEACPHLKNSTALQGAMQFPDVYSNNLYFDPEYVSVEELLPHEMNTTAEYGSVVNGNENTALEILIQNSDVYKSKESEQILGYVPQSAKTNVSRRDSYCSPSHMMNIQLAALSSESALGCTSQRHSSKSTTNMLHFQDDFLMDSNIVLHEILPSQVIPKNSSNISMDTHLSGAVTGLFPFCLDKTVSCYTTTEDGFTVTKTYFPQVFAQGI</sequence>
<gene>
    <name evidence="13" type="ORF">GDO86_008004</name>
</gene>
<feature type="signal peptide" evidence="11">
    <location>
        <begin position="1"/>
        <end position="22"/>
    </location>
</feature>
<feature type="transmembrane region" description="Helical" evidence="10">
    <location>
        <begin position="581"/>
        <end position="603"/>
    </location>
</feature>
<evidence type="ECO:0000256" key="5">
    <source>
        <dbReference type="ARBA" id="ARBA00022737"/>
    </source>
</evidence>
<accession>A0A8T2IVX6</accession>
<keyword evidence="8" id="KW-0675">Receptor</keyword>
<feature type="chain" id="PRO_5035915144" description="Fibronectin type-III domain-containing protein" evidence="11">
    <location>
        <begin position="23"/>
        <end position="834"/>
    </location>
</feature>
<evidence type="ECO:0000256" key="4">
    <source>
        <dbReference type="ARBA" id="ARBA00022729"/>
    </source>
</evidence>
<comment type="similarity">
    <text evidence="2">Belongs to the type I cytokine receptor family. Type 2 subfamily.</text>
</comment>
<dbReference type="EMBL" id="JAACNH010000007">
    <property type="protein sequence ID" value="KAG8437139.1"/>
    <property type="molecule type" value="Genomic_DNA"/>
</dbReference>
<evidence type="ECO:0000256" key="2">
    <source>
        <dbReference type="ARBA" id="ARBA00008921"/>
    </source>
</evidence>
<keyword evidence="5" id="KW-0677">Repeat</keyword>
<dbReference type="OrthoDB" id="9897281at2759"/>
<keyword evidence="14" id="KW-1185">Reference proteome</keyword>
<evidence type="ECO:0000256" key="3">
    <source>
        <dbReference type="ARBA" id="ARBA00022692"/>
    </source>
</evidence>
<dbReference type="InterPro" id="IPR013783">
    <property type="entry name" value="Ig-like_fold"/>
</dbReference>
<dbReference type="SUPFAM" id="SSF49265">
    <property type="entry name" value="Fibronectin type III"/>
    <property type="match status" value="2"/>
</dbReference>
<dbReference type="InterPro" id="IPR003961">
    <property type="entry name" value="FN3_dom"/>
</dbReference>
<dbReference type="GO" id="GO:0005886">
    <property type="term" value="C:plasma membrane"/>
    <property type="evidence" value="ECO:0007669"/>
    <property type="project" value="UniProtKB-ARBA"/>
</dbReference>
<evidence type="ECO:0000256" key="10">
    <source>
        <dbReference type="SAM" id="Phobius"/>
    </source>
</evidence>
<keyword evidence="3 10" id="KW-0812">Transmembrane</keyword>
<evidence type="ECO:0000256" key="1">
    <source>
        <dbReference type="ARBA" id="ARBA00004479"/>
    </source>
</evidence>
<dbReference type="PANTHER" id="PTHR48423">
    <property type="entry name" value="INTERLEUKIN-27 RECEPTOR SUBUNIT ALPHA"/>
    <property type="match status" value="1"/>
</dbReference>